<dbReference type="KEGG" id="taer:GT409_09975"/>
<evidence type="ECO:0000313" key="8">
    <source>
        <dbReference type="Proteomes" id="UP000464954"/>
    </source>
</evidence>
<dbReference type="GO" id="GO:0051287">
    <property type="term" value="F:NAD binding"/>
    <property type="evidence" value="ECO:0007669"/>
    <property type="project" value="InterPro"/>
</dbReference>
<sequence>MKIVVTDGYALNPGDLSWEGLEQLGEVTVYDRTPPELVVERLRDADAMITNKVPVSAELLGQLPNLKYIGVTATGYNIIDIEACRERGVVVSNVPAYSTAAVVQLTWAHIFNLLNQVALHADSVRCGEWSRCKDFCYWKTPQPALEQMTLGLIGFGNIGQGVAATAKAFGVKVLVSTRTQRDVPDVEFVSREALLSRSDIVSLHCPQTPETEKLINAESIALMKPGAFIINTSRGGLIDEPALAEALNSGRLAGAGLDVLSTEPPAEDNPLISAKNCFITPHIAWAGTAARKTLMNQTVANLRAFLDGEPVNRV</sequence>
<comment type="similarity">
    <text evidence="1 4">Belongs to the D-isomer specific 2-hydroxyacid dehydrogenase family.</text>
</comment>
<dbReference type="EMBL" id="CP047593">
    <property type="protein sequence ID" value="QHI69763.1"/>
    <property type="molecule type" value="Genomic_DNA"/>
</dbReference>
<feature type="domain" description="D-isomer specific 2-hydroxyacid dehydrogenase catalytic" evidence="5">
    <location>
        <begin position="19"/>
        <end position="312"/>
    </location>
</feature>
<evidence type="ECO:0000313" key="7">
    <source>
        <dbReference type="EMBL" id="QHI69763.1"/>
    </source>
</evidence>
<dbReference type="Proteomes" id="UP000464954">
    <property type="component" value="Chromosome"/>
</dbReference>
<dbReference type="AlphaFoldDB" id="A0A6P1M9M1"/>
<name>A0A6P1M9M1_9BACT</name>
<dbReference type="PANTHER" id="PTHR43761:SF1">
    <property type="entry name" value="D-ISOMER SPECIFIC 2-HYDROXYACID DEHYDROGENASE CATALYTIC DOMAIN-CONTAINING PROTEIN-RELATED"/>
    <property type="match status" value="1"/>
</dbReference>
<dbReference type="PANTHER" id="PTHR43761">
    <property type="entry name" value="D-ISOMER SPECIFIC 2-HYDROXYACID DEHYDROGENASE FAMILY PROTEIN (AFU_ORTHOLOGUE AFUA_1G13630)"/>
    <property type="match status" value="1"/>
</dbReference>
<accession>A0A6P1M9M1</accession>
<keyword evidence="3" id="KW-0520">NAD</keyword>
<reference evidence="7 8" key="1">
    <citation type="submission" date="2020-01" db="EMBL/GenBank/DDBJ databases">
        <title>Ponticoccus aerotolerans gen. nov., sp. nov., an anaerobic bacterium and proposal of Ponticoccusceae fam. nov., Ponticoccusles ord. nov. and Ponticoccuse classis nov. in the phylum Kiritimatiellaeota.</title>
        <authorList>
            <person name="Zhou L.Y."/>
            <person name="Du Z.J."/>
        </authorList>
    </citation>
    <scope>NUCLEOTIDE SEQUENCE [LARGE SCALE GENOMIC DNA]</scope>
    <source>
        <strain evidence="7 8">S-5007</strain>
    </source>
</reference>
<keyword evidence="2 4" id="KW-0560">Oxidoreductase</keyword>
<keyword evidence="8" id="KW-1185">Reference proteome</keyword>
<dbReference type="GO" id="GO:0016616">
    <property type="term" value="F:oxidoreductase activity, acting on the CH-OH group of donors, NAD or NADP as acceptor"/>
    <property type="evidence" value="ECO:0007669"/>
    <property type="project" value="InterPro"/>
</dbReference>
<gene>
    <name evidence="7" type="ORF">GT409_09975</name>
</gene>
<dbReference type="InterPro" id="IPR050418">
    <property type="entry name" value="D-iso_2-hydroxyacid_DH_PdxB"/>
</dbReference>
<organism evidence="7 8">
    <name type="scientific">Tichowtungia aerotolerans</name>
    <dbReference type="NCBI Taxonomy" id="2697043"/>
    <lineage>
        <taxon>Bacteria</taxon>
        <taxon>Pseudomonadati</taxon>
        <taxon>Kiritimatiellota</taxon>
        <taxon>Tichowtungiia</taxon>
        <taxon>Tichowtungiales</taxon>
        <taxon>Tichowtungiaceae</taxon>
        <taxon>Tichowtungia</taxon>
    </lineage>
</organism>
<dbReference type="Pfam" id="PF02826">
    <property type="entry name" value="2-Hacid_dh_C"/>
    <property type="match status" value="1"/>
</dbReference>
<evidence type="ECO:0000259" key="6">
    <source>
        <dbReference type="Pfam" id="PF02826"/>
    </source>
</evidence>
<dbReference type="PROSITE" id="PS00670">
    <property type="entry name" value="D_2_HYDROXYACID_DH_2"/>
    <property type="match status" value="1"/>
</dbReference>
<evidence type="ECO:0000256" key="1">
    <source>
        <dbReference type="ARBA" id="ARBA00005854"/>
    </source>
</evidence>
<dbReference type="Pfam" id="PF00389">
    <property type="entry name" value="2-Hacid_dh"/>
    <property type="match status" value="1"/>
</dbReference>
<proteinExistence type="inferred from homology"/>
<dbReference type="InterPro" id="IPR006140">
    <property type="entry name" value="D-isomer_DH_NAD-bd"/>
</dbReference>
<evidence type="ECO:0000256" key="4">
    <source>
        <dbReference type="RuleBase" id="RU003719"/>
    </source>
</evidence>
<dbReference type="SUPFAM" id="SSF52283">
    <property type="entry name" value="Formate/glycerate dehydrogenase catalytic domain-like"/>
    <property type="match status" value="1"/>
</dbReference>
<dbReference type="InterPro" id="IPR029753">
    <property type="entry name" value="D-isomer_DH_CS"/>
</dbReference>
<protein>
    <submittedName>
        <fullName evidence="7">D-2-hydroxyacid dehydrogenase</fullName>
    </submittedName>
</protein>
<dbReference type="SUPFAM" id="SSF51735">
    <property type="entry name" value="NAD(P)-binding Rossmann-fold domains"/>
    <property type="match status" value="1"/>
</dbReference>
<dbReference type="CDD" id="cd12162">
    <property type="entry name" value="2-Hacid_dh_4"/>
    <property type="match status" value="1"/>
</dbReference>
<evidence type="ECO:0000256" key="2">
    <source>
        <dbReference type="ARBA" id="ARBA00023002"/>
    </source>
</evidence>
<dbReference type="Gene3D" id="3.40.50.720">
    <property type="entry name" value="NAD(P)-binding Rossmann-like Domain"/>
    <property type="match status" value="2"/>
</dbReference>
<evidence type="ECO:0000259" key="5">
    <source>
        <dbReference type="Pfam" id="PF00389"/>
    </source>
</evidence>
<evidence type="ECO:0000256" key="3">
    <source>
        <dbReference type="ARBA" id="ARBA00023027"/>
    </source>
</evidence>
<dbReference type="RefSeq" id="WP_160628945.1">
    <property type="nucleotide sequence ID" value="NZ_CP047593.1"/>
</dbReference>
<dbReference type="InterPro" id="IPR036291">
    <property type="entry name" value="NAD(P)-bd_dom_sf"/>
</dbReference>
<dbReference type="PROSITE" id="PS00671">
    <property type="entry name" value="D_2_HYDROXYACID_DH_3"/>
    <property type="match status" value="1"/>
</dbReference>
<dbReference type="FunFam" id="3.40.50.720:FF:000203">
    <property type="entry name" value="D-3-phosphoglycerate dehydrogenase (SerA)"/>
    <property type="match status" value="1"/>
</dbReference>
<feature type="domain" description="D-isomer specific 2-hydroxyacid dehydrogenase NAD-binding" evidence="6">
    <location>
        <begin position="108"/>
        <end position="284"/>
    </location>
</feature>
<dbReference type="InterPro" id="IPR006139">
    <property type="entry name" value="D-isomer_2_OHA_DH_cat_dom"/>
</dbReference>